<reference evidence="2" key="1">
    <citation type="submission" date="2021-03" db="EMBL/GenBank/DDBJ databases">
        <authorList>
            <consortium name="Genoscope - CEA"/>
            <person name="William W."/>
        </authorList>
    </citation>
    <scope>NUCLEOTIDE SEQUENCE</scope>
    <source>
        <strain evidence="2">Doubled-haploid Pahang</strain>
    </source>
</reference>
<name>A0A8D7F7Z3_MUSAM</name>
<proteinExistence type="predicted"/>
<dbReference type="EMBL" id="HG996471">
    <property type="protein sequence ID" value="CAG1846310.1"/>
    <property type="molecule type" value="Genomic_DNA"/>
</dbReference>
<protein>
    <submittedName>
        <fullName evidence="2">(wild Malaysian banana) hypothetical protein</fullName>
    </submittedName>
</protein>
<dbReference type="AlphaFoldDB" id="A0A8D7F7Z3"/>
<evidence type="ECO:0000256" key="1">
    <source>
        <dbReference type="SAM" id="MobiDB-lite"/>
    </source>
</evidence>
<feature type="non-terminal residue" evidence="2">
    <location>
        <position position="1"/>
    </location>
</feature>
<feature type="region of interest" description="Disordered" evidence="1">
    <location>
        <begin position="1"/>
        <end position="21"/>
    </location>
</feature>
<gene>
    <name evidence="2" type="ORF">GSMUA_161050.1</name>
</gene>
<accession>A0A8D7F7Z3</accession>
<sequence length="90" mass="8684">SGGGGDGRGRNRRRRSGPVAGLTEGVAVVEASDGSVLGEAMVADEGAEVAAGEGVGGVDEGVAGEAEAGGVRLAVDEATLGTTQLAQRLH</sequence>
<evidence type="ECO:0000313" key="2">
    <source>
        <dbReference type="EMBL" id="CAG1846310.1"/>
    </source>
</evidence>
<feature type="non-terminal residue" evidence="2">
    <location>
        <position position="90"/>
    </location>
</feature>
<organism evidence="2">
    <name type="scientific">Musa acuminata subsp. malaccensis</name>
    <name type="common">Wild banana</name>
    <name type="synonym">Musa malaccensis</name>
    <dbReference type="NCBI Taxonomy" id="214687"/>
    <lineage>
        <taxon>Eukaryota</taxon>
        <taxon>Viridiplantae</taxon>
        <taxon>Streptophyta</taxon>
        <taxon>Embryophyta</taxon>
        <taxon>Tracheophyta</taxon>
        <taxon>Spermatophyta</taxon>
        <taxon>Magnoliopsida</taxon>
        <taxon>Liliopsida</taxon>
        <taxon>Zingiberales</taxon>
        <taxon>Musaceae</taxon>
        <taxon>Musa</taxon>
    </lineage>
</organism>